<comment type="caution">
    <text evidence="3">The sequence shown here is derived from an EMBL/GenBank/DDBJ whole genome shotgun (WGS) entry which is preliminary data.</text>
</comment>
<dbReference type="InterPro" id="IPR003010">
    <property type="entry name" value="C-N_Hydrolase"/>
</dbReference>
<dbReference type="CDD" id="cd07572">
    <property type="entry name" value="nit"/>
    <property type="match status" value="1"/>
</dbReference>
<reference evidence="3" key="2">
    <citation type="submission" date="2020-09" db="EMBL/GenBank/DDBJ databases">
        <authorList>
            <person name="Sun Q."/>
            <person name="Zhou Y."/>
        </authorList>
    </citation>
    <scope>NUCLEOTIDE SEQUENCE</scope>
    <source>
        <strain evidence="3">CGMCC 1.10998</strain>
    </source>
</reference>
<dbReference type="Pfam" id="PF00795">
    <property type="entry name" value="CN_hydrolase"/>
    <property type="match status" value="1"/>
</dbReference>
<dbReference type="Gene3D" id="3.60.110.10">
    <property type="entry name" value="Carbon-nitrogen hydrolase"/>
    <property type="match status" value="1"/>
</dbReference>
<dbReference type="InterPro" id="IPR045254">
    <property type="entry name" value="Nit1/2_C-N_Hydrolase"/>
</dbReference>
<keyword evidence="4" id="KW-1185">Reference proteome</keyword>
<dbReference type="GO" id="GO:0016811">
    <property type="term" value="F:hydrolase activity, acting on carbon-nitrogen (but not peptide) bonds, in linear amides"/>
    <property type="evidence" value="ECO:0007669"/>
    <property type="project" value="InterPro"/>
</dbReference>
<dbReference type="PROSITE" id="PS50263">
    <property type="entry name" value="CN_HYDROLASE"/>
    <property type="match status" value="1"/>
</dbReference>
<feature type="domain" description="CN hydrolase" evidence="2">
    <location>
        <begin position="1"/>
        <end position="246"/>
    </location>
</feature>
<organism evidence="3 4">
    <name type="scientific">Undibacterium terreum</name>
    <dbReference type="NCBI Taxonomy" id="1224302"/>
    <lineage>
        <taxon>Bacteria</taxon>
        <taxon>Pseudomonadati</taxon>
        <taxon>Pseudomonadota</taxon>
        <taxon>Betaproteobacteria</taxon>
        <taxon>Burkholderiales</taxon>
        <taxon>Oxalobacteraceae</taxon>
        <taxon>Undibacterium</taxon>
    </lineage>
</organism>
<dbReference type="InterPro" id="IPR036526">
    <property type="entry name" value="C-N_Hydrolase_sf"/>
</dbReference>
<dbReference type="AlphaFoldDB" id="A0A916XHS4"/>
<reference evidence="3" key="1">
    <citation type="journal article" date="2014" name="Int. J. Syst. Evol. Microbiol.">
        <title>Complete genome sequence of Corynebacterium casei LMG S-19264T (=DSM 44701T), isolated from a smear-ripened cheese.</title>
        <authorList>
            <consortium name="US DOE Joint Genome Institute (JGI-PGF)"/>
            <person name="Walter F."/>
            <person name="Albersmeier A."/>
            <person name="Kalinowski J."/>
            <person name="Ruckert C."/>
        </authorList>
    </citation>
    <scope>NUCLEOTIDE SEQUENCE</scope>
    <source>
        <strain evidence="3">CGMCC 1.10998</strain>
    </source>
</reference>
<evidence type="ECO:0000256" key="1">
    <source>
        <dbReference type="ARBA" id="ARBA00022801"/>
    </source>
</evidence>
<dbReference type="SUPFAM" id="SSF56317">
    <property type="entry name" value="Carbon-nitrogen hydrolase"/>
    <property type="match status" value="1"/>
</dbReference>
<dbReference type="RefSeq" id="WP_188565949.1">
    <property type="nucleotide sequence ID" value="NZ_BMED01000002.1"/>
</dbReference>
<dbReference type="Proteomes" id="UP000637423">
    <property type="component" value="Unassembled WGS sequence"/>
</dbReference>
<evidence type="ECO:0000259" key="2">
    <source>
        <dbReference type="PROSITE" id="PS50263"/>
    </source>
</evidence>
<proteinExistence type="predicted"/>
<protein>
    <submittedName>
        <fullName evidence="3">Carbon-nitrogen hydrolase</fullName>
    </submittedName>
</protein>
<gene>
    <name evidence="3" type="ORF">GCM10011396_20270</name>
</gene>
<dbReference type="PANTHER" id="PTHR23088:SF27">
    <property type="entry name" value="DEAMINATED GLUTATHIONE AMIDASE"/>
    <property type="match status" value="1"/>
</dbReference>
<dbReference type="EMBL" id="BMED01000002">
    <property type="protein sequence ID" value="GGC73044.1"/>
    <property type="molecule type" value="Genomic_DNA"/>
</dbReference>
<name>A0A916XHS4_9BURK</name>
<evidence type="ECO:0000313" key="3">
    <source>
        <dbReference type="EMBL" id="GGC73044.1"/>
    </source>
</evidence>
<evidence type="ECO:0000313" key="4">
    <source>
        <dbReference type="Proteomes" id="UP000637423"/>
    </source>
</evidence>
<keyword evidence="1 3" id="KW-0378">Hydrolase</keyword>
<dbReference type="PANTHER" id="PTHR23088">
    <property type="entry name" value="NITRILASE-RELATED"/>
    <property type="match status" value="1"/>
</dbReference>
<accession>A0A916XHS4</accession>
<sequence>MKVAAIQMISTPVLEQNLATARRLMQQAVDGGAGLLLLPEYWPIMGMQETDKIALAETPQHGVIQDFMADAARSLGVWLIGGTLPMASGDPSKVLNTTLVYNPAGEQAARYDKIHLFGFTKGEESYQESRTITPGKDVVSFDAGFGKVGLSVCYDLRFPELYRAMGACSLIVVPAAFTYTTGQAHWEILLRARAVENQCYVLASAQGGKHPNGRRTWGHSMLIDPWGEIISVLDEGEGVVAGELKLDYMDKVRENLPALKHRVLA</sequence>